<evidence type="ECO:0000256" key="6">
    <source>
        <dbReference type="ARBA" id="ARBA00022723"/>
    </source>
</evidence>
<evidence type="ECO:0000256" key="2">
    <source>
        <dbReference type="ARBA" id="ARBA00004141"/>
    </source>
</evidence>
<keyword evidence="6" id="KW-0479">Metal-binding</keyword>
<evidence type="ECO:0000256" key="1">
    <source>
        <dbReference type="ARBA" id="ARBA00001970"/>
    </source>
</evidence>
<keyword evidence="8 12" id="KW-1133">Transmembrane helix</keyword>
<keyword evidence="5 12" id="KW-0812">Transmembrane</keyword>
<evidence type="ECO:0000256" key="11">
    <source>
        <dbReference type="ARBA" id="ARBA00024225"/>
    </source>
</evidence>
<evidence type="ECO:0000256" key="5">
    <source>
        <dbReference type="ARBA" id="ARBA00022692"/>
    </source>
</evidence>
<sequence length="235" mass="26834">MAQKSFEDGVRAETSIFGHFPTNVLRFSLNYLARFGIAGVVVYSCWIAFYNYNYWFTWHVVLCTFGYIPLMAESVMLFLGDELWSRQMTRTAKYTIHGIIVSLATALIICGDSVVFHYIEPGHHLYTAHGITGLISLIFLVISIPVGLVIKYHREVNPYLPFRLIWYKAIHNILGILGYVIGIVSLCYAFYTNWFIYYTTYESRLLALVVTILASLWTLNGAVLSLAHQIKSVFS</sequence>
<keyword evidence="10 12" id="KW-0472">Membrane</keyword>
<dbReference type="OrthoDB" id="432881at2759"/>
<dbReference type="EMBL" id="KB632188">
    <property type="protein sequence ID" value="ERL89791.1"/>
    <property type="molecule type" value="Genomic_DNA"/>
</dbReference>
<dbReference type="Proteomes" id="UP000030742">
    <property type="component" value="Unassembled WGS sequence"/>
</dbReference>
<keyword evidence="9" id="KW-0408">Iron</keyword>
<evidence type="ECO:0000256" key="10">
    <source>
        <dbReference type="ARBA" id="ARBA00023136"/>
    </source>
</evidence>
<keyword evidence="4" id="KW-0349">Heme</keyword>
<gene>
    <name evidence="14" type="ORF">D910_07152</name>
</gene>
<dbReference type="PROSITE" id="PS50939">
    <property type="entry name" value="CYTOCHROME_B561"/>
    <property type="match status" value="1"/>
</dbReference>
<feature type="transmembrane region" description="Helical" evidence="12">
    <location>
        <begin position="170"/>
        <end position="191"/>
    </location>
</feature>
<dbReference type="PANTHER" id="PTHR15422">
    <property type="entry name" value="OS05G0565100 PROTEIN"/>
    <property type="match status" value="1"/>
</dbReference>
<evidence type="ECO:0000313" key="14">
    <source>
        <dbReference type="EMBL" id="ERL89791.1"/>
    </source>
</evidence>
<dbReference type="InterPro" id="IPR006593">
    <property type="entry name" value="Cyt_b561/ferric_Rdtase_TM"/>
</dbReference>
<dbReference type="GO" id="GO:0140575">
    <property type="term" value="F:transmembrane monodehydroascorbate reductase activity"/>
    <property type="evidence" value="ECO:0007669"/>
    <property type="project" value="InterPro"/>
</dbReference>
<dbReference type="Gene3D" id="1.20.120.1770">
    <property type="match status" value="1"/>
</dbReference>
<dbReference type="Pfam" id="PF03188">
    <property type="entry name" value="Cytochrom_B561"/>
    <property type="match status" value="1"/>
</dbReference>
<evidence type="ECO:0000256" key="9">
    <source>
        <dbReference type="ARBA" id="ARBA00023004"/>
    </source>
</evidence>
<organism evidence="14 15">
    <name type="scientific">Dendroctonus ponderosae</name>
    <name type="common">Mountain pine beetle</name>
    <dbReference type="NCBI Taxonomy" id="77166"/>
    <lineage>
        <taxon>Eukaryota</taxon>
        <taxon>Metazoa</taxon>
        <taxon>Ecdysozoa</taxon>
        <taxon>Arthropoda</taxon>
        <taxon>Hexapoda</taxon>
        <taxon>Insecta</taxon>
        <taxon>Pterygota</taxon>
        <taxon>Neoptera</taxon>
        <taxon>Endopterygota</taxon>
        <taxon>Coleoptera</taxon>
        <taxon>Polyphaga</taxon>
        <taxon>Cucujiformia</taxon>
        <taxon>Curculionidae</taxon>
        <taxon>Scolytinae</taxon>
        <taxon>Dendroctonus</taxon>
    </lineage>
</organism>
<keyword evidence="7" id="KW-0249">Electron transport</keyword>
<dbReference type="SMART" id="SM00665">
    <property type="entry name" value="B561"/>
    <property type="match status" value="1"/>
</dbReference>
<feature type="transmembrane region" description="Helical" evidence="12">
    <location>
        <begin position="31"/>
        <end position="50"/>
    </location>
</feature>
<evidence type="ECO:0000256" key="7">
    <source>
        <dbReference type="ARBA" id="ARBA00022982"/>
    </source>
</evidence>
<evidence type="ECO:0000313" key="15">
    <source>
        <dbReference type="Proteomes" id="UP000030742"/>
    </source>
</evidence>
<feature type="transmembrane region" description="Helical" evidence="12">
    <location>
        <begin position="203"/>
        <end position="227"/>
    </location>
</feature>
<accession>U4UGR5</accession>
<proteinExistence type="predicted"/>
<feature type="transmembrane region" description="Helical" evidence="12">
    <location>
        <begin position="131"/>
        <end position="150"/>
    </location>
</feature>
<comment type="cofactor">
    <cofactor evidence="1">
        <name>heme b</name>
        <dbReference type="ChEBI" id="CHEBI:60344"/>
    </cofactor>
</comment>
<evidence type="ECO:0000256" key="3">
    <source>
        <dbReference type="ARBA" id="ARBA00022448"/>
    </source>
</evidence>
<feature type="transmembrane region" description="Helical" evidence="12">
    <location>
        <begin position="99"/>
        <end position="119"/>
    </location>
</feature>
<comment type="subcellular location">
    <subcellularLocation>
        <location evidence="2">Membrane</location>
        <topology evidence="2">Multi-pass membrane protein</topology>
    </subcellularLocation>
</comment>
<dbReference type="GO" id="GO:0046872">
    <property type="term" value="F:metal ion binding"/>
    <property type="evidence" value="ECO:0007669"/>
    <property type="project" value="UniProtKB-KW"/>
</dbReference>
<dbReference type="PANTHER" id="PTHR15422:SF43">
    <property type="entry name" value="ASCORBATE FERRIREDUCTASE (TRANSMEMBRANE)"/>
    <property type="match status" value="1"/>
</dbReference>
<dbReference type="EC" id="7.2.1.3" evidence="11"/>
<dbReference type="GO" id="GO:0140571">
    <property type="term" value="F:transmembrane ascorbate ferrireductase activity"/>
    <property type="evidence" value="ECO:0007669"/>
    <property type="project" value="UniProtKB-EC"/>
</dbReference>
<dbReference type="AlphaFoldDB" id="U4UGR5"/>
<evidence type="ECO:0000256" key="4">
    <source>
        <dbReference type="ARBA" id="ARBA00022617"/>
    </source>
</evidence>
<name>U4UGR5_DENPD</name>
<dbReference type="STRING" id="77166.U4UGR5"/>
<dbReference type="InterPro" id="IPR045150">
    <property type="entry name" value="CYB561D1/2"/>
</dbReference>
<feature type="domain" description="Cytochrome b561" evidence="13">
    <location>
        <begin position="21"/>
        <end position="228"/>
    </location>
</feature>
<evidence type="ECO:0000259" key="13">
    <source>
        <dbReference type="PROSITE" id="PS50939"/>
    </source>
</evidence>
<feature type="transmembrane region" description="Helical" evidence="12">
    <location>
        <begin position="56"/>
        <end position="79"/>
    </location>
</feature>
<evidence type="ECO:0000256" key="12">
    <source>
        <dbReference type="SAM" id="Phobius"/>
    </source>
</evidence>
<evidence type="ECO:0000256" key="8">
    <source>
        <dbReference type="ARBA" id="ARBA00022989"/>
    </source>
</evidence>
<keyword evidence="3" id="KW-0813">Transport</keyword>
<dbReference type="GO" id="GO:0016020">
    <property type="term" value="C:membrane"/>
    <property type="evidence" value="ECO:0007669"/>
    <property type="project" value="UniProtKB-SubCell"/>
</dbReference>
<reference evidence="14 15" key="1">
    <citation type="journal article" date="2013" name="Genome Biol.">
        <title>Draft genome of the mountain pine beetle, Dendroctonus ponderosae Hopkins, a major forest pest.</title>
        <authorList>
            <person name="Keeling C.I."/>
            <person name="Yuen M.M."/>
            <person name="Liao N.Y."/>
            <person name="Docking T.R."/>
            <person name="Chan S.K."/>
            <person name="Taylor G.A."/>
            <person name="Palmquist D.L."/>
            <person name="Jackman S.D."/>
            <person name="Nguyen A."/>
            <person name="Li M."/>
            <person name="Henderson H."/>
            <person name="Janes J.K."/>
            <person name="Zhao Y."/>
            <person name="Pandoh P."/>
            <person name="Moore R."/>
            <person name="Sperling F.A."/>
            <person name="Huber D.P."/>
            <person name="Birol I."/>
            <person name="Jones S.J."/>
            <person name="Bohlmann J."/>
        </authorList>
    </citation>
    <scope>NUCLEOTIDE SEQUENCE</scope>
</reference>
<protein>
    <recommendedName>
        <fullName evidence="11">ascorbate ferrireductase (transmembrane)</fullName>
        <ecNumber evidence="11">7.2.1.3</ecNumber>
    </recommendedName>
</protein>